<sequence>MGLLMSSLGKGSPSTQLLNAVTDAVHNKLIGTAQKTPEEFHMSILDVFNMLNSSLPGMHYNAPSSDEIKKFYEEVWGTSTEDEKKEKFTNFILENVNLSKLDEYTLLAGLVTPPAAMALKRVGESVPQIKVIKMIPDVIFVPGATLAALVSVKLTRLMSLGK</sequence>
<comment type="caution">
    <text evidence="1">The sequence shown here is derived from an EMBL/GenBank/DDBJ whole genome shotgun (WGS) entry which is preliminary data.</text>
</comment>
<gene>
    <name evidence="1" type="ORF">Sjap_004499</name>
</gene>
<evidence type="ECO:0000313" key="1">
    <source>
        <dbReference type="EMBL" id="KAK9144596.1"/>
    </source>
</evidence>
<reference evidence="1 2" key="1">
    <citation type="submission" date="2024-01" db="EMBL/GenBank/DDBJ databases">
        <title>Genome assemblies of Stephania.</title>
        <authorList>
            <person name="Yang L."/>
        </authorList>
    </citation>
    <scope>NUCLEOTIDE SEQUENCE [LARGE SCALE GENOMIC DNA]</scope>
    <source>
        <strain evidence="1">QJT</strain>
        <tissue evidence="1">Leaf</tissue>
    </source>
</reference>
<dbReference type="AlphaFoldDB" id="A0AAP0PKZ1"/>
<protein>
    <submittedName>
        <fullName evidence="1">Uncharacterized protein</fullName>
    </submittedName>
</protein>
<dbReference type="PANTHER" id="PTHR37754">
    <property type="entry name" value="CALCIUM ION-BINDING PROTEIN"/>
    <property type="match status" value="1"/>
</dbReference>
<dbReference type="InterPro" id="IPR057196">
    <property type="entry name" value="DUF7874"/>
</dbReference>
<name>A0AAP0PKZ1_9MAGN</name>
<dbReference type="PANTHER" id="PTHR37754:SF1">
    <property type="entry name" value="CALCIUM ION-BINDING PROTEIN"/>
    <property type="match status" value="1"/>
</dbReference>
<organism evidence="1 2">
    <name type="scientific">Stephania japonica</name>
    <dbReference type="NCBI Taxonomy" id="461633"/>
    <lineage>
        <taxon>Eukaryota</taxon>
        <taxon>Viridiplantae</taxon>
        <taxon>Streptophyta</taxon>
        <taxon>Embryophyta</taxon>
        <taxon>Tracheophyta</taxon>
        <taxon>Spermatophyta</taxon>
        <taxon>Magnoliopsida</taxon>
        <taxon>Ranunculales</taxon>
        <taxon>Menispermaceae</taxon>
        <taxon>Menispermoideae</taxon>
        <taxon>Cissampelideae</taxon>
        <taxon>Stephania</taxon>
    </lineage>
</organism>
<accession>A0AAP0PKZ1</accession>
<evidence type="ECO:0000313" key="2">
    <source>
        <dbReference type="Proteomes" id="UP001417504"/>
    </source>
</evidence>
<proteinExistence type="predicted"/>
<dbReference type="EMBL" id="JBBNAE010000002">
    <property type="protein sequence ID" value="KAK9144596.1"/>
    <property type="molecule type" value="Genomic_DNA"/>
</dbReference>
<dbReference type="Pfam" id="PF25284">
    <property type="entry name" value="DUF7874"/>
    <property type="match status" value="1"/>
</dbReference>
<keyword evidence="2" id="KW-1185">Reference proteome</keyword>
<dbReference type="Proteomes" id="UP001417504">
    <property type="component" value="Unassembled WGS sequence"/>
</dbReference>